<dbReference type="InterPro" id="IPR027491">
    <property type="entry name" value="Ribosomal_bL31_A"/>
</dbReference>
<protein>
    <recommendedName>
        <fullName evidence="7 8">Large ribosomal subunit protein bL31</fullName>
    </recommendedName>
</protein>
<comment type="caution">
    <text evidence="9">The sequence shown here is derived from an EMBL/GenBank/DDBJ whole genome shotgun (WGS) entry which is preliminary data.</text>
</comment>
<proteinExistence type="inferred from homology"/>
<keyword evidence="5 8" id="KW-0689">Ribosomal protein</keyword>
<dbReference type="InterPro" id="IPR002150">
    <property type="entry name" value="Ribosomal_bL31"/>
</dbReference>
<evidence type="ECO:0000256" key="6">
    <source>
        <dbReference type="ARBA" id="ARBA00023274"/>
    </source>
</evidence>
<dbReference type="RefSeq" id="WP_237854693.1">
    <property type="nucleotide sequence ID" value="NZ_JAKLWS010000015.1"/>
</dbReference>
<dbReference type="Pfam" id="PF01197">
    <property type="entry name" value="Ribosomal_L31"/>
    <property type="match status" value="1"/>
</dbReference>
<evidence type="ECO:0000313" key="9">
    <source>
        <dbReference type="EMBL" id="MCG2589331.1"/>
    </source>
</evidence>
<accession>A0ABS9KEN7</accession>
<sequence length="71" mass="8415">MKKGIHPEYKEITVVMSDGTEFTTRSTMNTKEGVYKSEVDSKNHPFYNQNKKIQKKAGRIDRFNKRYNKNK</sequence>
<evidence type="ECO:0000256" key="2">
    <source>
        <dbReference type="ARBA" id="ARBA00011838"/>
    </source>
</evidence>
<dbReference type="PANTHER" id="PTHR33280">
    <property type="entry name" value="50S RIBOSOMAL PROTEIN L31, CHLOROPLASTIC"/>
    <property type="match status" value="1"/>
</dbReference>
<keyword evidence="6 8" id="KW-0687">Ribonucleoprotein</keyword>
<evidence type="ECO:0000256" key="1">
    <source>
        <dbReference type="ARBA" id="ARBA00009296"/>
    </source>
</evidence>
<dbReference type="GO" id="GO:0005840">
    <property type="term" value="C:ribosome"/>
    <property type="evidence" value="ECO:0007669"/>
    <property type="project" value="UniProtKB-KW"/>
</dbReference>
<dbReference type="Gene3D" id="4.10.830.30">
    <property type="entry name" value="Ribosomal protein L31"/>
    <property type="match status" value="1"/>
</dbReference>
<organism evidence="9 10">
    <name type="scientific">Rhodohalobacter sulfatireducens</name>
    <dbReference type="NCBI Taxonomy" id="2911366"/>
    <lineage>
        <taxon>Bacteria</taxon>
        <taxon>Pseudomonadati</taxon>
        <taxon>Balneolota</taxon>
        <taxon>Balneolia</taxon>
        <taxon>Balneolales</taxon>
        <taxon>Balneolaceae</taxon>
        <taxon>Rhodohalobacter</taxon>
    </lineage>
</organism>
<name>A0ABS9KEN7_9BACT</name>
<comment type="similarity">
    <text evidence="1 8">Belongs to the bacterial ribosomal protein bL31 family. Type A subfamily.</text>
</comment>
<comment type="subunit">
    <text evidence="2 8">Part of the 50S ribosomal subunit.</text>
</comment>
<dbReference type="NCBIfam" id="TIGR00105">
    <property type="entry name" value="L31"/>
    <property type="match status" value="1"/>
</dbReference>
<gene>
    <name evidence="8 9" type="primary">rpmE</name>
    <name evidence="9" type="ORF">L6773_12195</name>
</gene>
<dbReference type="PROSITE" id="PS01143">
    <property type="entry name" value="RIBOSOMAL_L31"/>
    <property type="match status" value="1"/>
</dbReference>
<comment type="caution">
    <text evidence="8">Lacks conserved residue(s) required for the propagation of feature annotation.</text>
</comment>
<keyword evidence="4 8" id="KW-0694">RNA-binding</keyword>
<dbReference type="PRINTS" id="PR01249">
    <property type="entry name" value="RIBOSOMALL31"/>
</dbReference>
<dbReference type="HAMAP" id="MF_00501">
    <property type="entry name" value="Ribosomal_bL31_1"/>
    <property type="match status" value="1"/>
</dbReference>
<dbReference type="EMBL" id="JAKLWS010000015">
    <property type="protein sequence ID" value="MCG2589331.1"/>
    <property type="molecule type" value="Genomic_DNA"/>
</dbReference>
<evidence type="ECO:0000256" key="5">
    <source>
        <dbReference type="ARBA" id="ARBA00022980"/>
    </source>
</evidence>
<dbReference type="NCBIfam" id="NF001809">
    <property type="entry name" value="PRK00528.1"/>
    <property type="match status" value="1"/>
</dbReference>
<dbReference type="InterPro" id="IPR042105">
    <property type="entry name" value="Ribosomal_bL31_sf"/>
</dbReference>
<comment type="function">
    <text evidence="8">Binds the 23S rRNA.</text>
</comment>
<dbReference type="PANTHER" id="PTHR33280:SF6">
    <property type="entry name" value="LARGE RIBOSOMAL SUBUNIT PROTEIN BL31A"/>
    <property type="match status" value="1"/>
</dbReference>
<evidence type="ECO:0000256" key="4">
    <source>
        <dbReference type="ARBA" id="ARBA00022884"/>
    </source>
</evidence>
<keyword evidence="10" id="KW-1185">Reference proteome</keyword>
<dbReference type="InterPro" id="IPR034704">
    <property type="entry name" value="Ribosomal_bL28/bL31-like_sf"/>
</dbReference>
<evidence type="ECO:0000256" key="3">
    <source>
        <dbReference type="ARBA" id="ARBA00022730"/>
    </source>
</evidence>
<reference evidence="9" key="2">
    <citation type="submission" date="2024-05" db="EMBL/GenBank/DDBJ databases">
        <title>Rhodohalobacter halophilus gen. nov., sp. nov., a moderately halophilic member of the family Balneolaceae.</title>
        <authorList>
            <person name="Xia J."/>
        </authorList>
    </citation>
    <scope>NUCLEOTIDE SEQUENCE</scope>
    <source>
        <strain evidence="9">WB101</strain>
    </source>
</reference>
<dbReference type="SUPFAM" id="SSF143800">
    <property type="entry name" value="L28p-like"/>
    <property type="match status" value="1"/>
</dbReference>
<dbReference type="Proteomes" id="UP001165366">
    <property type="component" value="Unassembled WGS sequence"/>
</dbReference>
<evidence type="ECO:0000256" key="8">
    <source>
        <dbReference type="HAMAP-Rule" id="MF_00501"/>
    </source>
</evidence>
<keyword evidence="3 8" id="KW-0699">rRNA-binding</keyword>
<reference evidence="9" key="1">
    <citation type="submission" date="2022-01" db="EMBL/GenBank/DDBJ databases">
        <authorList>
            <person name="Wang Y."/>
        </authorList>
    </citation>
    <scope>NUCLEOTIDE SEQUENCE</scope>
    <source>
        <strain evidence="9">WB101</strain>
    </source>
</reference>
<evidence type="ECO:0000256" key="7">
    <source>
        <dbReference type="ARBA" id="ARBA00035687"/>
    </source>
</evidence>
<evidence type="ECO:0000313" key="10">
    <source>
        <dbReference type="Proteomes" id="UP001165366"/>
    </source>
</evidence>